<dbReference type="PANTHER" id="PTHR13002:SF1">
    <property type="entry name" value="COMPLEX I ASSEMBLY FACTOR TIMMDC1, MITOCHONDRIAL"/>
    <property type="match status" value="1"/>
</dbReference>
<reference evidence="9 10" key="1">
    <citation type="journal article" date="2021" name="Elife">
        <title>Chloroplast acquisition without the gene transfer in kleptoplastic sea slugs, Plakobranchus ocellatus.</title>
        <authorList>
            <person name="Maeda T."/>
            <person name="Takahashi S."/>
            <person name="Yoshida T."/>
            <person name="Shimamura S."/>
            <person name="Takaki Y."/>
            <person name="Nagai Y."/>
            <person name="Toyoda A."/>
            <person name="Suzuki Y."/>
            <person name="Arimoto A."/>
            <person name="Ishii H."/>
            <person name="Satoh N."/>
            <person name="Nishiyama T."/>
            <person name="Hasebe M."/>
            <person name="Maruyama T."/>
            <person name="Minagawa J."/>
            <person name="Obokata J."/>
            <person name="Shigenobu S."/>
        </authorList>
    </citation>
    <scope>NUCLEOTIDE SEQUENCE [LARGE SCALE GENOMIC DNA]</scope>
</reference>
<comment type="similarity">
    <text evidence="2">Belongs to the Tim17/Tim22/Tim23 family.</text>
</comment>
<accession>A0AAV4EN00</accession>
<keyword evidence="4" id="KW-1133">Transmembrane helix</keyword>
<comment type="caution">
    <text evidence="9">The sequence shown here is derived from an EMBL/GenBank/DDBJ whole genome shotgun (WGS) entry which is preliminary data.</text>
</comment>
<evidence type="ECO:0000256" key="6">
    <source>
        <dbReference type="ARBA" id="ARBA00040778"/>
    </source>
</evidence>
<evidence type="ECO:0000313" key="9">
    <source>
        <dbReference type="EMBL" id="GFR62004.1"/>
    </source>
</evidence>
<dbReference type="GO" id="GO:0032981">
    <property type="term" value="P:mitochondrial respiratory chain complex I assembly"/>
    <property type="evidence" value="ECO:0007669"/>
    <property type="project" value="InterPro"/>
</dbReference>
<evidence type="ECO:0000256" key="3">
    <source>
        <dbReference type="ARBA" id="ARBA00022692"/>
    </source>
</evidence>
<proteinExistence type="inferred from homology"/>
<evidence type="ECO:0000256" key="2">
    <source>
        <dbReference type="ARBA" id="ARBA00008444"/>
    </source>
</evidence>
<protein>
    <recommendedName>
        <fullName evidence="6">Complex I assembly factor TIMMDC1, mitochondrial</fullName>
    </recommendedName>
    <alternativeName>
        <fullName evidence="7">Translocase of inner mitochondrial membrane domain-containing protein 1</fullName>
    </alternativeName>
</protein>
<dbReference type="PANTHER" id="PTHR13002">
    <property type="entry name" value="C3ORF1 PROTEIN-RELATED"/>
    <property type="match status" value="1"/>
</dbReference>
<dbReference type="GO" id="GO:0016020">
    <property type="term" value="C:membrane"/>
    <property type="evidence" value="ECO:0007669"/>
    <property type="project" value="UniProtKB-SubCell"/>
</dbReference>
<evidence type="ECO:0000313" key="10">
    <source>
        <dbReference type="Proteomes" id="UP000762676"/>
    </source>
</evidence>
<evidence type="ECO:0000256" key="4">
    <source>
        <dbReference type="ARBA" id="ARBA00022989"/>
    </source>
</evidence>
<evidence type="ECO:0000256" key="8">
    <source>
        <dbReference type="SAM" id="MobiDB-lite"/>
    </source>
</evidence>
<gene>
    <name evidence="9" type="ORF">ElyMa_001860500</name>
</gene>
<keyword evidence="10" id="KW-1185">Reference proteome</keyword>
<evidence type="ECO:0000256" key="7">
    <source>
        <dbReference type="ARBA" id="ARBA00041344"/>
    </source>
</evidence>
<keyword evidence="3" id="KW-0812">Transmembrane</keyword>
<dbReference type="Proteomes" id="UP000762676">
    <property type="component" value="Unassembled WGS sequence"/>
</dbReference>
<comment type="subcellular location">
    <subcellularLocation>
        <location evidence="1">Membrane</location>
        <topology evidence="1">Multi-pass membrane protein</topology>
    </subcellularLocation>
</comment>
<dbReference type="GO" id="GO:0005739">
    <property type="term" value="C:mitochondrion"/>
    <property type="evidence" value="ECO:0007669"/>
    <property type="project" value="TreeGrafter"/>
</dbReference>
<sequence>MAEPKGFSELTRRFYESKEPRNSGLKTVLFPSHLYKLPSKEGHWPFKDSVSSWLMKSFIVKAAETNFSNKDAPSHTTSTHETQAAPESSLLTPTFSPELEMLAQAYIEHETGTERVKMIFKKDHMGKSSPEMEYIQVVLFQTFVISFFIKYVPEFRFARQDFIREHHGTVFRTRLEAVRRMQDHISLRAATAGGRFAVKMTLFATSFA</sequence>
<dbReference type="AlphaFoldDB" id="A0AAV4EN00"/>
<name>A0AAV4EN00_9GAST</name>
<keyword evidence="5" id="KW-0472">Membrane</keyword>
<dbReference type="EMBL" id="BMAT01003775">
    <property type="protein sequence ID" value="GFR62004.1"/>
    <property type="molecule type" value="Genomic_DNA"/>
</dbReference>
<evidence type="ECO:0000256" key="1">
    <source>
        <dbReference type="ARBA" id="ARBA00004141"/>
    </source>
</evidence>
<feature type="region of interest" description="Disordered" evidence="8">
    <location>
        <begin position="69"/>
        <end position="90"/>
    </location>
</feature>
<dbReference type="InterPro" id="IPR055299">
    <property type="entry name" value="TIMMDC1"/>
</dbReference>
<organism evidence="9 10">
    <name type="scientific">Elysia marginata</name>
    <dbReference type="NCBI Taxonomy" id="1093978"/>
    <lineage>
        <taxon>Eukaryota</taxon>
        <taxon>Metazoa</taxon>
        <taxon>Spiralia</taxon>
        <taxon>Lophotrochozoa</taxon>
        <taxon>Mollusca</taxon>
        <taxon>Gastropoda</taxon>
        <taxon>Heterobranchia</taxon>
        <taxon>Euthyneura</taxon>
        <taxon>Panpulmonata</taxon>
        <taxon>Sacoglossa</taxon>
        <taxon>Placobranchoidea</taxon>
        <taxon>Plakobranchidae</taxon>
        <taxon>Elysia</taxon>
    </lineage>
</organism>
<evidence type="ECO:0000256" key="5">
    <source>
        <dbReference type="ARBA" id="ARBA00023136"/>
    </source>
</evidence>